<feature type="transmembrane region" description="Helical" evidence="6">
    <location>
        <begin position="246"/>
        <end position="265"/>
    </location>
</feature>
<evidence type="ECO:0000313" key="8">
    <source>
        <dbReference type="RefSeq" id="XP_010451057.1"/>
    </source>
</evidence>
<keyword evidence="3 6" id="KW-0812">Transmembrane</keyword>
<evidence type="ECO:0000256" key="6">
    <source>
        <dbReference type="SAM" id="Phobius"/>
    </source>
</evidence>
<sequence length="370" mass="42307">MGNKSSKHSKTKAIDTKKKKTSAKIYATEFKTYEAACKEDTEIQSFDRRMHARMSNVISTLSTGVDVEGRALSFDSLKVVTESLLDINQEVVKVVINCKNDIWKHKEVFELAVDFFDNSTKTLDFCYALEESMCLVGSNHQLILSAIRQFEEESLVRGGNGYKKTLKELKKFKDAKTPFGEDFFKMFQIEQQMLMLEKLQIRSKRLDIKLKRIRTWREIIFVATYATLLICSVVAAAIAAPSVAAALASVIVPMGAMGKWLHSLWKKYEAVKGQKDMFFWMQVGTFVAVKDLDNIRLLIQQLDKEIKRMVTSAESAVEHHDTVKIQIHEIEKVLLVFKKKIEELGNRADLCSKDIIKAREVVFNKVIHHT</sequence>
<evidence type="ECO:0000256" key="1">
    <source>
        <dbReference type="ARBA" id="ARBA00004370"/>
    </source>
</evidence>
<dbReference type="Proteomes" id="UP000694864">
    <property type="component" value="Chromosome 12"/>
</dbReference>
<evidence type="ECO:0000256" key="3">
    <source>
        <dbReference type="ARBA" id="ARBA00022692"/>
    </source>
</evidence>
<dbReference type="InterPro" id="IPR007749">
    <property type="entry name" value="DUF677"/>
</dbReference>
<dbReference type="PANTHER" id="PTHR31113:SF3">
    <property type="entry name" value="UPF0496 PROTEIN 1"/>
    <property type="match status" value="1"/>
</dbReference>
<protein>
    <submittedName>
        <fullName evidence="8">UPF0496 protein At4g34320-like</fullName>
    </submittedName>
</protein>
<name>A0ABM0V5G7_CAMSA</name>
<dbReference type="GeneID" id="104733147"/>
<reference evidence="8" key="2">
    <citation type="submission" date="2025-08" db="UniProtKB">
        <authorList>
            <consortium name="RefSeq"/>
        </authorList>
    </citation>
    <scope>IDENTIFICATION</scope>
    <source>
        <tissue evidence="8">Leaf</tissue>
    </source>
</reference>
<proteinExistence type="inferred from homology"/>
<evidence type="ECO:0000256" key="5">
    <source>
        <dbReference type="ARBA" id="ARBA00023136"/>
    </source>
</evidence>
<comment type="subcellular location">
    <subcellularLocation>
        <location evidence="1">Membrane</location>
    </subcellularLocation>
</comment>
<gene>
    <name evidence="8" type="primary">LOC104733147</name>
</gene>
<evidence type="ECO:0000256" key="2">
    <source>
        <dbReference type="ARBA" id="ARBA00009074"/>
    </source>
</evidence>
<dbReference type="RefSeq" id="XP_010451057.1">
    <property type="nucleotide sequence ID" value="XM_010452755.1"/>
</dbReference>
<dbReference type="Pfam" id="PF05055">
    <property type="entry name" value="DUF677"/>
    <property type="match status" value="1"/>
</dbReference>
<feature type="transmembrane region" description="Helical" evidence="6">
    <location>
        <begin position="219"/>
        <end position="240"/>
    </location>
</feature>
<accession>A0ABM0V5G7</accession>
<keyword evidence="4 6" id="KW-1133">Transmembrane helix</keyword>
<dbReference type="PANTHER" id="PTHR31113">
    <property type="entry name" value="UPF0496 PROTEIN 3-RELATED"/>
    <property type="match status" value="1"/>
</dbReference>
<comment type="similarity">
    <text evidence="2">Belongs to the UPF0496 family.</text>
</comment>
<evidence type="ECO:0000313" key="7">
    <source>
        <dbReference type="Proteomes" id="UP000694864"/>
    </source>
</evidence>
<organism evidence="7 8">
    <name type="scientific">Camelina sativa</name>
    <name type="common">False flax</name>
    <name type="synonym">Myagrum sativum</name>
    <dbReference type="NCBI Taxonomy" id="90675"/>
    <lineage>
        <taxon>Eukaryota</taxon>
        <taxon>Viridiplantae</taxon>
        <taxon>Streptophyta</taxon>
        <taxon>Embryophyta</taxon>
        <taxon>Tracheophyta</taxon>
        <taxon>Spermatophyta</taxon>
        <taxon>Magnoliopsida</taxon>
        <taxon>eudicotyledons</taxon>
        <taxon>Gunneridae</taxon>
        <taxon>Pentapetalae</taxon>
        <taxon>rosids</taxon>
        <taxon>malvids</taxon>
        <taxon>Brassicales</taxon>
        <taxon>Brassicaceae</taxon>
        <taxon>Camelineae</taxon>
        <taxon>Camelina</taxon>
    </lineage>
</organism>
<keyword evidence="7" id="KW-1185">Reference proteome</keyword>
<keyword evidence="5 6" id="KW-0472">Membrane</keyword>
<evidence type="ECO:0000256" key="4">
    <source>
        <dbReference type="ARBA" id="ARBA00022989"/>
    </source>
</evidence>
<reference evidence="7" key="1">
    <citation type="journal article" date="2014" name="Nat. Commun.">
        <title>The emerging biofuel crop Camelina sativa retains a highly undifferentiated hexaploid genome structure.</title>
        <authorList>
            <person name="Kagale S."/>
            <person name="Koh C."/>
            <person name="Nixon J."/>
            <person name="Bollina V."/>
            <person name="Clarke W.E."/>
            <person name="Tuteja R."/>
            <person name="Spillane C."/>
            <person name="Robinson S.J."/>
            <person name="Links M.G."/>
            <person name="Clarke C."/>
            <person name="Higgins E.E."/>
            <person name="Huebert T."/>
            <person name="Sharpe A.G."/>
            <person name="Parkin I.A."/>
        </authorList>
    </citation>
    <scope>NUCLEOTIDE SEQUENCE [LARGE SCALE GENOMIC DNA]</scope>
    <source>
        <strain evidence="7">cv. DH55</strain>
    </source>
</reference>